<dbReference type="InterPro" id="IPR051542">
    <property type="entry name" value="Hydrogenase_cytochrome"/>
</dbReference>
<name>A0A9W6LXW5_9MICO</name>
<comment type="subcellular location">
    <subcellularLocation>
        <location evidence="1">Cell membrane</location>
        <topology evidence="1">Multi-pass membrane protein</topology>
    </subcellularLocation>
</comment>
<dbReference type="Proteomes" id="UP001142462">
    <property type="component" value="Unassembled WGS sequence"/>
</dbReference>
<keyword evidence="4 6" id="KW-1133">Transmembrane helix</keyword>
<organism evidence="8 9">
    <name type="scientific">Microbacterium barkeri</name>
    <dbReference type="NCBI Taxonomy" id="33917"/>
    <lineage>
        <taxon>Bacteria</taxon>
        <taxon>Bacillati</taxon>
        <taxon>Actinomycetota</taxon>
        <taxon>Actinomycetes</taxon>
        <taxon>Micrococcales</taxon>
        <taxon>Microbacteriaceae</taxon>
        <taxon>Microbacterium</taxon>
    </lineage>
</organism>
<evidence type="ECO:0000259" key="7">
    <source>
        <dbReference type="Pfam" id="PF01292"/>
    </source>
</evidence>
<keyword evidence="2" id="KW-1003">Cell membrane</keyword>
<feature type="transmembrane region" description="Helical" evidence="6">
    <location>
        <begin position="111"/>
        <end position="136"/>
    </location>
</feature>
<dbReference type="EMBL" id="BSEJ01000015">
    <property type="protein sequence ID" value="GLJ62650.1"/>
    <property type="molecule type" value="Genomic_DNA"/>
</dbReference>
<dbReference type="InterPro" id="IPR016174">
    <property type="entry name" value="Di-haem_cyt_TM"/>
</dbReference>
<comment type="caution">
    <text evidence="8">The sequence shown here is derived from an EMBL/GenBank/DDBJ whole genome shotgun (WGS) entry which is preliminary data.</text>
</comment>
<dbReference type="Pfam" id="PF01292">
    <property type="entry name" value="Ni_hydr_CYTB"/>
    <property type="match status" value="1"/>
</dbReference>
<protein>
    <recommendedName>
        <fullName evidence="7">Cytochrome b561 bacterial/Ni-hydrogenase domain-containing protein</fullName>
    </recommendedName>
</protein>
<dbReference type="GO" id="GO:0022904">
    <property type="term" value="P:respiratory electron transport chain"/>
    <property type="evidence" value="ECO:0007669"/>
    <property type="project" value="InterPro"/>
</dbReference>
<keyword evidence="5 6" id="KW-0472">Membrane</keyword>
<dbReference type="GO" id="GO:0009055">
    <property type="term" value="F:electron transfer activity"/>
    <property type="evidence" value="ECO:0007669"/>
    <property type="project" value="InterPro"/>
</dbReference>
<feature type="transmembrane region" description="Helical" evidence="6">
    <location>
        <begin position="181"/>
        <end position="203"/>
    </location>
</feature>
<gene>
    <name evidence="8" type="ORF">GCM10017576_27810</name>
</gene>
<feature type="transmembrane region" description="Helical" evidence="6">
    <location>
        <begin position="64"/>
        <end position="83"/>
    </location>
</feature>
<accession>A0A9W6LXW5</accession>
<feature type="domain" description="Cytochrome b561 bacterial/Ni-hydrogenase" evidence="7">
    <location>
        <begin position="65"/>
        <end position="255"/>
    </location>
</feature>
<dbReference type="RefSeq" id="WP_271174339.1">
    <property type="nucleotide sequence ID" value="NZ_BSEJ01000015.1"/>
</dbReference>
<evidence type="ECO:0000256" key="5">
    <source>
        <dbReference type="ARBA" id="ARBA00023136"/>
    </source>
</evidence>
<evidence type="ECO:0000313" key="8">
    <source>
        <dbReference type="EMBL" id="GLJ62650.1"/>
    </source>
</evidence>
<evidence type="ECO:0000313" key="9">
    <source>
        <dbReference type="Proteomes" id="UP001142462"/>
    </source>
</evidence>
<proteinExistence type="predicted"/>
<dbReference type="PANTHER" id="PTHR30485">
    <property type="entry name" value="NI/FE-HYDROGENASE 1 B-TYPE CYTOCHROME SUBUNIT"/>
    <property type="match status" value="1"/>
</dbReference>
<reference evidence="8" key="2">
    <citation type="submission" date="2023-01" db="EMBL/GenBank/DDBJ databases">
        <authorList>
            <person name="Sun Q."/>
            <person name="Evtushenko L."/>
        </authorList>
    </citation>
    <scope>NUCLEOTIDE SEQUENCE</scope>
    <source>
        <strain evidence="8">VKM Ac-1020</strain>
    </source>
</reference>
<feature type="transmembrane region" description="Helical" evidence="6">
    <location>
        <begin position="264"/>
        <end position="284"/>
    </location>
</feature>
<evidence type="ECO:0000256" key="1">
    <source>
        <dbReference type="ARBA" id="ARBA00004651"/>
    </source>
</evidence>
<dbReference type="GO" id="GO:0005886">
    <property type="term" value="C:plasma membrane"/>
    <property type="evidence" value="ECO:0007669"/>
    <property type="project" value="UniProtKB-SubCell"/>
</dbReference>
<keyword evidence="3 6" id="KW-0812">Transmembrane</keyword>
<dbReference type="GO" id="GO:0020037">
    <property type="term" value="F:heme binding"/>
    <property type="evidence" value="ECO:0007669"/>
    <property type="project" value="TreeGrafter"/>
</dbReference>
<dbReference type="SUPFAM" id="SSF81342">
    <property type="entry name" value="Transmembrane di-heme cytochromes"/>
    <property type="match status" value="1"/>
</dbReference>
<evidence type="ECO:0000256" key="3">
    <source>
        <dbReference type="ARBA" id="ARBA00022692"/>
    </source>
</evidence>
<evidence type="ECO:0000256" key="4">
    <source>
        <dbReference type="ARBA" id="ARBA00022989"/>
    </source>
</evidence>
<evidence type="ECO:0000256" key="6">
    <source>
        <dbReference type="SAM" id="Phobius"/>
    </source>
</evidence>
<dbReference type="PANTHER" id="PTHR30485:SF1">
    <property type="entry name" value="CYTOCHROME YDHU-RELATED"/>
    <property type="match status" value="1"/>
</dbReference>
<keyword evidence="9" id="KW-1185">Reference proteome</keyword>
<reference evidence="8" key="1">
    <citation type="journal article" date="2014" name="Int. J. Syst. Evol. Microbiol.">
        <title>Complete genome sequence of Corynebacterium casei LMG S-19264T (=DSM 44701T), isolated from a smear-ripened cheese.</title>
        <authorList>
            <consortium name="US DOE Joint Genome Institute (JGI-PGF)"/>
            <person name="Walter F."/>
            <person name="Albersmeier A."/>
            <person name="Kalinowski J."/>
            <person name="Ruckert C."/>
        </authorList>
    </citation>
    <scope>NUCLEOTIDE SEQUENCE</scope>
    <source>
        <strain evidence="8">VKM Ac-1020</strain>
    </source>
</reference>
<evidence type="ECO:0000256" key="2">
    <source>
        <dbReference type="ARBA" id="ARBA00022475"/>
    </source>
</evidence>
<feature type="transmembrane region" description="Helical" evidence="6">
    <location>
        <begin position="224"/>
        <end position="244"/>
    </location>
</feature>
<dbReference type="Gene3D" id="1.20.950.20">
    <property type="entry name" value="Transmembrane di-heme cytochromes, Chain C"/>
    <property type="match status" value="1"/>
</dbReference>
<dbReference type="InterPro" id="IPR011577">
    <property type="entry name" value="Cyt_b561_bac/Ni-Hgenase"/>
</dbReference>
<dbReference type="AlphaFoldDB" id="A0A9W6LXW5"/>
<sequence>MTSPRPRTPWPRALAYLLGAAGLLVLAAAGVAAVRVVASLEPVADFLRAYPGDSTLPDFVTPGIPAWVSWTHFLNAFFLVLIIRSGLRVRNEKVAGGLWSSKRVKKRRMSLALWGHIAVDVLWLVNGVVFVVLLFASGHWARIVPTSADVFPNALSALIQYASFDWPTHDGWTNYNALQQLSYFAIVFLAAPLAAITGFRLSAFWPRQSERLSALFPERIAKALHWPTMLFFVAFVVVHVGLVLTTGMLRNLNTMYAGNDGDGWLGFGIFALSVVALVVGWFAIRKDAWIAAFARRFGEVRLRK</sequence>